<comment type="caution">
    <text evidence="2">The sequence shown here is derived from an EMBL/GenBank/DDBJ whole genome shotgun (WGS) entry which is preliminary data.</text>
</comment>
<feature type="compositionally biased region" description="Polar residues" evidence="1">
    <location>
        <begin position="1"/>
        <end position="22"/>
    </location>
</feature>
<keyword evidence="3" id="KW-1185">Reference proteome</keyword>
<proteinExistence type="predicted"/>
<dbReference type="AlphaFoldDB" id="A0A4S4KLZ5"/>
<dbReference type="Proteomes" id="UP000309038">
    <property type="component" value="Unassembled WGS sequence"/>
</dbReference>
<evidence type="ECO:0000256" key="1">
    <source>
        <dbReference type="SAM" id="MobiDB-lite"/>
    </source>
</evidence>
<accession>A0A4S4KLZ5</accession>
<evidence type="ECO:0000313" key="2">
    <source>
        <dbReference type="EMBL" id="THG99080.1"/>
    </source>
</evidence>
<gene>
    <name evidence="2" type="ORF">EW026_g3220</name>
</gene>
<dbReference type="EMBL" id="SGPJ01000093">
    <property type="protein sequence ID" value="THG99080.1"/>
    <property type="molecule type" value="Genomic_DNA"/>
</dbReference>
<evidence type="ECO:0000313" key="3">
    <source>
        <dbReference type="Proteomes" id="UP000309038"/>
    </source>
</evidence>
<sequence length="323" mass="35273">MLQKTTSASPLTKTQPASTASADSRDVQAIAPGQDINRPSSQLPTPSSDEILATLVKQKNIFPVMDALLRLVAVPARASVPSTTLPVPGSSTAAPQSSVPVHTHYAQAPPTSYAYPYYPYGYSYPYYYPHPYYYSPTNYQHSSAGFSSRSAPPPKRRKLTTVPAGAADWDVPYPFEAGQGPPDYQTNWERQRGQQLLEDLVGLVKSAAAKAAAKKAADGEKEEETREDTTLGSVEYYRDRVLRHYRPQTATVLKREWCPSIYAPSTATLTLTPASNSISYDPVSNSATSFRGASSIIIFSESSSDSFTSCACPTERVWSRYDT</sequence>
<feature type="region of interest" description="Disordered" evidence="1">
    <location>
        <begin position="1"/>
        <end position="27"/>
    </location>
</feature>
<reference evidence="2 3" key="1">
    <citation type="submission" date="2019-02" db="EMBL/GenBank/DDBJ databases">
        <title>Genome sequencing of the rare red list fungi Phlebia centrifuga.</title>
        <authorList>
            <person name="Buettner E."/>
            <person name="Kellner H."/>
        </authorList>
    </citation>
    <scope>NUCLEOTIDE SEQUENCE [LARGE SCALE GENOMIC DNA]</scope>
    <source>
        <strain evidence="2 3">DSM 108282</strain>
    </source>
</reference>
<protein>
    <submittedName>
        <fullName evidence="2">Uncharacterized protein</fullName>
    </submittedName>
</protein>
<name>A0A4S4KLZ5_9APHY</name>
<organism evidence="2 3">
    <name type="scientific">Hermanssonia centrifuga</name>
    <dbReference type="NCBI Taxonomy" id="98765"/>
    <lineage>
        <taxon>Eukaryota</taxon>
        <taxon>Fungi</taxon>
        <taxon>Dikarya</taxon>
        <taxon>Basidiomycota</taxon>
        <taxon>Agaricomycotina</taxon>
        <taxon>Agaricomycetes</taxon>
        <taxon>Polyporales</taxon>
        <taxon>Meruliaceae</taxon>
        <taxon>Hermanssonia</taxon>
    </lineage>
</organism>